<dbReference type="GO" id="GO:0046982">
    <property type="term" value="F:protein heterodimerization activity"/>
    <property type="evidence" value="ECO:0007669"/>
    <property type="project" value="UniProtKB-ARBA"/>
</dbReference>
<gene>
    <name evidence="7" type="ORF">DM860_006657</name>
</gene>
<evidence type="ECO:0000256" key="3">
    <source>
        <dbReference type="ARBA" id="ARBA00023125"/>
    </source>
</evidence>
<dbReference type="PROSITE" id="PS00036">
    <property type="entry name" value="BZIP_BASIC"/>
    <property type="match status" value="1"/>
</dbReference>
<keyword evidence="3" id="KW-0238">DNA-binding</keyword>
<protein>
    <recommendedName>
        <fullName evidence="6">BZIP domain-containing protein</fullName>
    </recommendedName>
</protein>
<dbReference type="InterPro" id="IPR045314">
    <property type="entry name" value="bZIP_plant_GBF1"/>
</dbReference>
<evidence type="ECO:0000256" key="2">
    <source>
        <dbReference type="ARBA" id="ARBA00023015"/>
    </source>
</evidence>
<dbReference type="Proteomes" id="UP000249390">
    <property type="component" value="Unassembled WGS sequence"/>
</dbReference>
<evidence type="ECO:0000256" key="1">
    <source>
        <dbReference type="ARBA" id="ARBA00004123"/>
    </source>
</evidence>
<dbReference type="EMBL" id="NQVE01000194">
    <property type="protein sequence ID" value="RAL40587.1"/>
    <property type="molecule type" value="Genomic_DNA"/>
</dbReference>
<proteinExistence type="predicted"/>
<reference evidence="7 8" key="1">
    <citation type="submission" date="2018-06" db="EMBL/GenBank/DDBJ databases">
        <title>The Genome of Cuscuta australis (Dodder) Provides Insight into the Evolution of Plant Parasitism.</title>
        <authorList>
            <person name="Liu H."/>
        </authorList>
    </citation>
    <scope>NUCLEOTIDE SEQUENCE [LARGE SCALE GENOMIC DNA]</scope>
    <source>
        <strain evidence="8">cv. Yunnan</strain>
        <tissue evidence="7">Vines</tissue>
    </source>
</reference>
<evidence type="ECO:0000313" key="8">
    <source>
        <dbReference type="Proteomes" id="UP000249390"/>
    </source>
</evidence>
<keyword evidence="5" id="KW-0539">Nucleus</keyword>
<dbReference type="AlphaFoldDB" id="A0A328D465"/>
<dbReference type="CDD" id="cd14702">
    <property type="entry name" value="bZIP_plant_GBF1"/>
    <property type="match status" value="1"/>
</dbReference>
<dbReference type="Pfam" id="PF00170">
    <property type="entry name" value="bZIP_1"/>
    <property type="match status" value="1"/>
</dbReference>
<sequence length="136" mass="15950">MEILNKMSEPPAQFVCPVLEDLLSASELHELFSPFWSGKNRPVYSVEERKIRRKASNRESARRSRLRKKMLLESLDVEVNRLRTENRRLKNRLCEATLHCQALQTETDRLLAEFLLLEQRLGGLMQVLINSMQLEL</sequence>
<comment type="caution">
    <text evidence="7">The sequence shown here is derived from an EMBL/GenBank/DDBJ whole genome shotgun (WGS) entry which is preliminary data.</text>
</comment>
<keyword evidence="4" id="KW-0804">Transcription</keyword>
<dbReference type="InterPro" id="IPR004827">
    <property type="entry name" value="bZIP"/>
</dbReference>
<dbReference type="SUPFAM" id="SSF57959">
    <property type="entry name" value="Leucine zipper domain"/>
    <property type="match status" value="1"/>
</dbReference>
<keyword evidence="8" id="KW-1185">Reference proteome</keyword>
<dbReference type="PANTHER" id="PTHR45764">
    <property type="entry name" value="BZIP TRANSCRIPTION FACTOR 44"/>
    <property type="match status" value="1"/>
</dbReference>
<dbReference type="PROSITE" id="PS50217">
    <property type="entry name" value="BZIP"/>
    <property type="match status" value="1"/>
</dbReference>
<comment type="subcellular location">
    <subcellularLocation>
        <location evidence="1">Nucleus</location>
    </subcellularLocation>
</comment>
<dbReference type="GO" id="GO:0045893">
    <property type="term" value="P:positive regulation of DNA-templated transcription"/>
    <property type="evidence" value="ECO:0007669"/>
    <property type="project" value="TreeGrafter"/>
</dbReference>
<dbReference type="GO" id="GO:0003700">
    <property type="term" value="F:DNA-binding transcription factor activity"/>
    <property type="evidence" value="ECO:0007669"/>
    <property type="project" value="InterPro"/>
</dbReference>
<evidence type="ECO:0000256" key="4">
    <source>
        <dbReference type="ARBA" id="ARBA00023163"/>
    </source>
</evidence>
<dbReference type="GO" id="GO:0000976">
    <property type="term" value="F:transcription cis-regulatory region binding"/>
    <property type="evidence" value="ECO:0007669"/>
    <property type="project" value="TreeGrafter"/>
</dbReference>
<accession>A0A328D465</accession>
<dbReference type="SMART" id="SM00338">
    <property type="entry name" value="BRLZ"/>
    <property type="match status" value="1"/>
</dbReference>
<dbReference type="PANTHER" id="PTHR45764:SF45">
    <property type="entry name" value="BZIP DOMAIN-CONTAINING PROTEIN"/>
    <property type="match status" value="1"/>
</dbReference>
<dbReference type="FunFam" id="1.20.5.170:FF:000020">
    <property type="entry name" value="BZIP transcription factor"/>
    <property type="match status" value="1"/>
</dbReference>
<keyword evidence="2" id="KW-0805">Transcription regulation</keyword>
<organism evidence="7 8">
    <name type="scientific">Cuscuta australis</name>
    <dbReference type="NCBI Taxonomy" id="267555"/>
    <lineage>
        <taxon>Eukaryota</taxon>
        <taxon>Viridiplantae</taxon>
        <taxon>Streptophyta</taxon>
        <taxon>Embryophyta</taxon>
        <taxon>Tracheophyta</taxon>
        <taxon>Spermatophyta</taxon>
        <taxon>Magnoliopsida</taxon>
        <taxon>eudicotyledons</taxon>
        <taxon>Gunneridae</taxon>
        <taxon>Pentapetalae</taxon>
        <taxon>asterids</taxon>
        <taxon>lamiids</taxon>
        <taxon>Solanales</taxon>
        <taxon>Convolvulaceae</taxon>
        <taxon>Cuscuteae</taxon>
        <taxon>Cuscuta</taxon>
        <taxon>Cuscuta subgen. Grammica</taxon>
        <taxon>Cuscuta sect. Cleistogrammica</taxon>
    </lineage>
</organism>
<feature type="domain" description="BZIP" evidence="6">
    <location>
        <begin position="47"/>
        <end position="110"/>
    </location>
</feature>
<evidence type="ECO:0000313" key="7">
    <source>
        <dbReference type="EMBL" id="RAL40587.1"/>
    </source>
</evidence>
<evidence type="ECO:0000259" key="6">
    <source>
        <dbReference type="PROSITE" id="PS50217"/>
    </source>
</evidence>
<name>A0A328D465_9ASTE</name>
<dbReference type="GO" id="GO:0005634">
    <property type="term" value="C:nucleus"/>
    <property type="evidence" value="ECO:0007669"/>
    <property type="project" value="UniProtKB-SubCell"/>
</dbReference>
<evidence type="ECO:0000256" key="5">
    <source>
        <dbReference type="ARBA" id="ARBA00023242"/>
    </source>
</evidence>
<dbReference type="Gene3D" id="1.20.5.170">
    <property type="match status" value="1"/>
</dbReference>
<dbReference type="InterPro" id="IPR046347">
    <property type="entry name" value="bZIP_sf"/>
</dbReference>